<comment type="caution">
    <text evidence="2">The sequence shown here is derived from an EMBL/GenBank/DDBJ whole genome shotgun (WGS) entry which is preliminary data.</text>
</comment>
<keyword evidence="1" id="KW-0175">Coiled coil</keyword>
<evidence type="ECO:0000313" key="3">
    <source>
        <dbReference type="Proteomes" id="UP000032522"/>
    </source>
</evidence>
<sequence>MESDTVVKEVEEALKRFSNDIRAQIDEMGNLLRAEIQDTANQLRVEMQNMANQLRAEFRSELQQFRAEVNERFDRLDRKFSGLRVELTETQETVHFLAAKTVQHEKKLHHLAQQLESIHEKPRCLPTAERRGFSCMYRRHRSKQKTDKRPYLAKSHADRCQTGLLSFITHQIRCPLALSYIGAASVQRSLICRGRLLHTL</sequence>
<name>A0A0D8BSD2_GEOKU</name>
<gene>
    <name evidence="2" type="ORF">LG52_2207</name>
</gene>
<evidence type="ECO:0000313" key="2">
    <source>
        <dbReference type="EMBL" id="KJE26889.1"/>
    </source>
</evidence>
<feature type="coiled-coil region" evidence="1">
    <location>
        <begin position="7"/>
        <end position="53"/>
    </location>
</feature>
<organism evidence="2 3">
    <name type="scientific">Geobacillus kaustophilus</name>
    <dbReference type="NCBI Taxonomy" id="1462"/>
    <lineage>
        <taxon>Bacteria</taxon>
        <taxon>Bacillati</taxon>
        <taxon>Bacillota</taxon>
        <taxon>Bacilli</taxon>
        <taxon>Bacillales</taxon>
        <taxon>Anoxybacillaceae</taxon>
        <taxon>Geobacillus</taxon>
        <taxon>Geobacillus thermoleovorans group</taxon>
    </lineage>
</organism>
<accession>A0A0D8BSD2</accession>
<protein>
    <submittedName>
        <fullName evidence="2">Uncharacterized protein</fullName>
    </submittedName>
</protein>
<evidence type="ECO:0000256" key="1">
    <source>
        <dbReference type="SAM" id="Coils"/>
    </source>
</evidence>
<dbReference type="Gene3D" id="1.20.58.130">
    <property type="match status" value="1"/>
</dbReference>
<dbReference type="Proteomes" id="UP000032522">
    <property type="component" value="Unassembled WGS sequence"/>
</dbReference>
<reference evidence="2 3" key="1">
    <citation type="submission" date="2015-01" db="EMBL/GenBank/DDBJ databases">
        <authorList>
            <person name="Filippidou S."/>
            <person name="Jeanneret N."/>
            <person name="Russel-Delif L."/>
            <person name="Junier T."/>
            <person name="Wunderlin T."/>
            <person name="Molina V."/>
            <person name="Johnson S.L."/>
            <person name="Davenport K.W."/>
            <person name="Chain P.S."/>
            <person name="Dorador C."/>
            <person name="Junier P."/>
        </authorList>
    </citation>
    <scope>NUCLEOTIDE SEQUENCE [LARGE SCALE GENOMIC DNA]</scope>
    <source>
        <strain evidence="2 3">Et7/4</strain>
    </source>
</reference>
<dbReference type="AlphaFoldDB" id="A0A0D8BSD2"/>
<dbReference type="SUPFAM" id="SSF47162">
    <property type="entry name" value="Apolipoprotein"/>
    <property type="match status" value="1"/>
</dbReference>
<proteinExistence type="predicted"/>
<dbReference type="EMBL" id="JYBP01000003">
    <property type="protein sequence ID" value="KJE26889.1"/>
    <property type="molecule type" value="Genomic_DNA"/>
</dbReference>